<dbReference type="InterPro" id="IPR002181">
    <property type="entry name" value="Fibrinogen_a/b/g_C_dom"/>
</dbReference>
<dbReference type="OrthoDB" id="6145874at2759"/>
<dbReference type="Gene3D" id="3.90.215.10">
    <property type="entry name" value="Gamma Fibrinogen, chain A, domain 1"/>
    <property type="match status" value="1"/>
</dbReference>
<dbReference type="PROSITE" id="PS51406">
    <property type="entry name" value="FIBRINOGEN_C_2"/>
    <property type="match status" value="1"/>
</dbReference>
<sequence length="211" mass="25013">MILVTQNSQIRNLHQAVDLQKNQLTESQTEINKRLGELSESNAWITILKRFDGSVDFYRSWQEYKDGFGKPPNGEFFIGLTKLYRLTSAAPYELLIELRDWDDEMRYAHYDHFKIGSEREKYKLKILGSYSGDAEDALSLHRRENFATFDEDSDQCAHEYRGAWWFYNCYSSHLFGPYRNSNVENPGMSWDKWRNDYSLKTAEMKIRKKSL</sequence>
<gene>
    <name evidence="2" type="primary">106086008</name>
</gene>
<feature type="domain" description="Fibrinogen C-terminal" evidence="1">
    <location>
        <begin position="1"/>
        <end position="210"/>
    </location>
</feature>
<reference evidence="2" key="1">
    <citation type="submission" date="2020-05" db="UniProtKB">
        <authorList>
            <consortium name="EnsemblMetazoa"/>
        </authorList>
    </citation>
    <scope>IDENTIFICATION</scope>
    <source>
        <strain evidence="2">USDA</strain>
    </source>
</reference>
<dbReference type="SMART" id="SM00186">
    <property type="entry name" value="FBG"/>
    <property type="match status" value="1"/>
</dbReference>
<dbReference type="PANTHER" id="PTHR19143">
    <property type="entry name" value="FIBRINOGEN/TENASCIN/ANGIOPOEITIN"/>
    <property type="match status" value="1"/>
</dbReference>
<dbReference type="Pfam" id="PF00147">
    <property type="entry name" value="Fibrinogen_C"/>
    <property type="match status" value="1"/>
</dbReference>
<evidence type="ECO:0000259" key="1">
    <source>
        <dbReference type="PROSITE" id="PS51406"/>
    </source>
</evidence>
<dbReference type="AlphaFoldDB" id="A0A1I8PDA7"/>
<dbReference type="InterPro" id="IPR050373">
    <property type="entry name" value="Fibrinogen_C-term_domain"/>
</dbReference>
<protein>
    <recommendedName>
        <fullName evidence="1">Fibrinogen C-terminal domain-containing protein</fullName>
    </recommendedName>
</protein>
<dbReference type="CDD" id="cd00087">
    <property type="entry name" value="FReD"/>
    <property type="match status" value="1"/>
</dbReference>
<dbReference type="SUPFAM" id="SSF56496">
    <property type="entry name" value="Fibrinogen C-terminal domain-like"/>
    <property type="match status" value="1"/>
</dbReference>
<dbReference type="EnsemblMetazoa" id="SCAU007057-RA">
    <property type="protein sequence ID" value="SCAU007057-PA"/>
    <property type="gene ID" value="SCAU007057"/>
</dbReference>
<organism evidence="2 3">
    <name type="scientific">Stomoxys calcitrans</name>
    <name type="common">Stable fly</name>
    <name type="synonym">Conops calcitrans</name>
    <dbReference type="NCBI Taxonomy" id="35570"/>
    <lineage>
        <taxon>Eukaryota</taxon>
        <taxon>Metazoa</taxon>
        <taxon>Ecdysozoa</taxon>
        <taxon>Arthropoda</taxon>
        <taxon>Hexapoda</taxon>
        <taxon>Insecta</taxon>
        <taxon>Pterygota</taxon>
        <taxon>Neoptera</taxon>
        <taxon>Endopterygota</taxon>
        <taxon>Diptera</taxon>
        <taxon>Brachycera</taxon>
        <taxon>Muscomorpha</taxon>
        <taxon>Muscoidea</taxon>
        <taxon>Muscidae</taxon>
        <taxon>Stomoxys</taxon>
    </lineage>
</organism>
<dbReference type="Proteomes" id="UP000095300">
    <property type="component" value="Unassembled WGS sequence"/>
</dbReference>
<dbReference type="VEuPathDB" id="VectorBase:SCAU007057"/>
<dbReference type="PANTHER" id="PTHR19143:SF327">
    <property type="entry name" value="FI21813P1-RELATED"/>
    <property type="match status" value="1"/>
</dbReference>
<keyword evidence="3" id="KW-1185">Reference proteome</keyword>
<dbReference type="InterPro" id="IPR014716">
    <property type="entry name" value="Fibrinogen_a/b/g_C_1"/>
</dbReference>
<dbReference type="InterPro" id="IPR036056">
    <property type="entry name" value="Fibrinogen-like_C"/>
</dbReference>
<accession>A0A1I8PDA7</accession>
<proteinExistence type="predicted"/>
<evidence type="ECO:0000313" key="3">
    <source>
        <dbReference type="Proteomes" id="UP000095300"/>
    </source>
</evidence>
<dbReference type="STRING" id="35570.A0A1I8PDA7"/>
<name>A0A1I8PDA7_STOCA</name>
<evidence type="ECO:0000313" key="2">
    <source>
        <dbReference type="EnsemblMetazoa" id="SCAU007057-PA"/>
    </source>
</evidence>
<dbReference type="GO" id="GO:0005615">
    <property type="term" value="C:extracellular space"/>
    <property type="evidence" value="ECO:0007669"/>
    <property type="project" value="TreeGrafter"/>
</dbReference>